<dbReference type="SUPFAM" id="SSF55486">
    <property type="entry name" value="Metalloproteases ('zincins'), catalytic domain"/>
    <property type="match status" value="1"/>
</dbReference>
<organism evidence="2 3">
    <name type="scientific">Streptantibioticus ferralitis</name>
    <dbReference type="NCBI Taxonomy" id="236510"/>
    <lineage>
        <taxon>Bacteria</taxon>
        <taxon>Bacillati</taxon>
        <taxon>Actinomycetota</taxon>
        <taxon>Actinomycetes</taxon>
        <taxon>Kitasatosporales</taxon>
        <taxon>Streptomycetaceae</taxon>
        <taxon>Streptantibioticus</taxon>
    </lineage>
</organism>
<dbReference type="Proteomes" id="UP001220022">
    <property type="component" value="Unassembled WGS sequence"/>
</dbReference>
<dbReference type="NCBIfam" id="TIGR03296">
    <property type="entry name" value="M6dom_TIGR03296"/>
    <property type="match status" value="1"/>
</dbReference>
<reference evidence="2 3" key="1">
    <citation type="submission" date="2023-03" db="EMBL/GenBank/DDBJ databases">
        <title>Draft genome sequence of type strain Streptomyces ferralitis JCM 14344.</title>
        <authorList>
            <person name="Klaysubun C."/>
            <person name="Duangmal K."/>
        </authorList>
    </citation>
    <scope>NUCLEOTIDE SEQUENCE [LARGE SCALE GENOMIC DNA]</scope>
    <source>
        <strain evidence="2 3">JCM 14344</strain>
    </source>
</reference>
<sequence>MRFPVGARRPLPATLLFVLSALLALVLVPDSPAHAYNTGRSPCALQGTTGWTDEGQQTDYTTFQQPFDPSGPSSSKTIHVGMLYVDFPDAAGTGNLADYYNRLSPAANWMWNASHGRTWLDIQAPLNQWLRMPSNATAYGWPGTPPYAQQQRYVLDAATAASKAGVDLSQYDMLYIVPTTNAATISNSPTYIWDPSNPGVVVGNTTVKWAVTFGQDIWGAWGYKIVDHETSHTFGLPDLYAFSGSRDQYVGGWDIMGYIGGPGPQYFGWESWKFGWIDDTQVSCLSTQGTSYRTTLNAVEYGPTSGTYKLVVLKTSATAAYVVESRRSAYNDPSLCSQGVLIYKVDTSTQTSNGPIQVLSNPNAPAPKGSCEAQDMDTWQPGQKFTDPATNVTISVVSSDQYNDTVDTSM</sequence>
<keyword evidence="3" id="KW-1185">Reference proteome</keyword>
<dbReference type="EMBL" id="JARHTQ010000018">
    <property type="protein sequence ID" value="MDF2258811.1"/>
    <property type="molecule type" value="Genomic_DNA"/>
</dbReference>
<comment type="caution">
    <text evidence="2">The sequence shown here is derived from an EMBL/GenBank/DDBJ whole genome shotgun (WGS) entry which is preliminary data.</text>
</comment>
<feature type="chain" id="PRO_5045761305" evidence="1">
    <location>
        <begin position="36"/>
        <end position="410"/>
    </location>
</feature>
<evidence type="ECO:0000313" key="3">
    <source>
        <dbReference type="Proteomes" id="UP001220022"/>
    </source>
</evidence>
<keyword evidence="2" id="KW-0645">Protease</keyword>
<gene>
    <name evidence="2" type="ORF">P2L57_24740</name>
</gene>
<feature type="signal peptide" evidence="1">
    <location>
        <begin position="1"/>
        <end position="35"/>
    </location>
</feature>
<dbReference type="RefSeq" id="WP_275818219.1">
    <property type="nucleotide sequence ID" value="NZ_BAAANM010000014.1"/>
</dbReference>
<evidence type="ECO:0000313" key="2">
    <source>
        <dbReference type="EMBL" id="MDF2258811.1"/>
    </source>
</evidence>
<dbReference type="PANTHER" id="PTHR41775:SF1">
    <property type="entry name" value="PEPTIDASE M6-LIKE DOMAIN-CONTAINING PROTEIN"/>
    <property type="match status" value="1"/>
</dbReference>
<accession>A0ABT5Z5J5</accession>
<evidence type="ECO:0000256" key="1">
    <source>
        <dbReference type="SAM" id="SignalP"/>
    </source>
</evidence>
<dbReference type="GO" id="GO:0008237">
    <property type="term" value="F:metallopeptidase activity"/>
    <property type="evidence" value="ECO:0007669"/>
    <property type="project" value="UniProtKB-KW"/>
</dbReference>
<keyword evidence="2" id="KW-0378">Hydrolase</keyword>
<protein>
    <submittedName>
        <fullName evidence="2">M6 family metalloprotease domain-containing protein</fullName>
    </submittedName>
</protein>
<dbReference type="InterPro" id="IPR008757">
    <property type="entry name" value="Peptidase_M6-like_domain"/>
</dbReference>
<dbReference type="PANTHER" id="PTHR41775">
    <property type="entry name" value="SECRETED PROTEIN-RELATED"/>
    <property type="match status" value="1"/>
</dbReference>
<keyword evidence="2" id="KW-0482">Metalloprotease</keyword>
<keyword evidence="1" id="KW-0732">Signal</keyword>
<name>A0ABT5Z5J5_9ACTN</name>
<proteinExistence type="predicted"/>